<protein>
    <submittedName>
        <fullName evidence="3">TPR domain protein</fullName>
    </submittedName>
</protein>
<dbReference type="SUPFAM" id="SSF48452">
    <property type="entry name" value="TPR-like"/>
    <property type="match status" value="1"/>
</dbReference>
<gene>
    <name evidence="3" type="ORF">FRUB_01545</name>
</gene>
<dbReference type="AlphaFoldDB" id="A0A225E074"/>
<evidence type="ECO:0000313" key="3">
    <source>
        <dbReference type="EMBL" id="OWK45214.1"/>
    </source>
</evidence>
<dbReference type="InterPro" id="IPR010177">
    <property type="entry name" value="Paired_CXXCH_1"/>
</dbReference>
<dbReference type="Pfam" id="PF09699">
    <property type="entry name" value="Paired_CXXCH_1"/>
    <property type="match status" value="1"/>
</dbReference>
<evidence type="ECO:0000313" key="4">
    <source>
        <dbReference type="Proteomes" id="UP000214646"/>
    </source>
</evidence>
<dbReference type="RefSeq" id="WP_088252973.1">
    <property type="nucleotide sequence ID" value="NZ_NIDE01000002.1"/>
</dbReference>
<organism evidence="3 4">
    <name type="scientific">Fimbriiglobus ruber</name>
    <dbReference type="NCBI Taxonomy" id="1908690"/>
    <lineage>
        <taxon>Bacteria</taxon>
        <taxon>Pseudomonadati</taxon>
        <taxon>Planctomycetota</taxon>
        <taxon>Planctomycetia</taxon>
        <taxon>Gemmatales</taxon>
        <taxon>Gemmataceae</taxon>
        <taxon>Fimbriiglobus</taxon>
    </lineage>
</organism>
<dbReference type="Gene3D" id="1.10.1130.10">
    <property type="entry name" value="Flavocytochrome C3, Chain A"/>
    <property type="match status" value="1"/>
</dbReference>
<dbReference type="PANTHER" id="PTHR35038:SF8">
    <property type="entry name" value="C-TYPE POLYHEME CYTOCHROME OMCC"/>
    <property type="match status" value="1"/>
</dbReference>
<dbReference type="OrthoDB" id="234670at2"/>
<proteinExistence type="predicted"/>
<feature type="domain" description="Doubled CXXCH motif" evidence="2">
    <location>
        <begin position="358"/>
        <end position="389"/>
    </location>
</feature>
<dbReference type="Gene3D" id="1.25.40.10">
    <property type="entry name" value="Tetratricopeptide repeat domain"/>
    <property type="match status" value="1"/>
</dbReference>
<dbReference type="Proteomes" id="UP000214646">
    <property type="component" value="Unassembled WGS sequence"/>
</dbReference>
<sequence length="664" mass="71864">MSVRQYRYLGALAVVAVVATVLIGVLGSPFSFRQAPTAPPPDDDPRATFPSPYRNVRPGVAYAGDAACRSCHRSLCETYANHPMGRSISRAAVVSDVALAAVASAGLLAAGSPPGVERFDPAAHPEFEKFGYRYRAEARDGRIRHVETALDKSGQTVTEVDELMAFAIGSGTHAKSYLFERDGRVFQSPVTWYSGPRWWDGSPGYQPAWHFNRPVPVDCLFCHTNAVEPVAGTINQYKSPVFRGETIGCERCHGPGSLHVVRWQAGGGEGADDTIVNPSKLEPYLRDAVCEQCHLAGRVRVLKPGREPFDYRPGLPFHAFWSVFVLPSDLEGNVGRVAGHTEQMHASRCFQQANGRLGCATCHDPHRKPAPAEAAGAFQAACLKCHTEAACSVPVAERKKTHPTDDCAACHMPRSPTPGIGHVALTDHRIRRRPGDAPAAGPGVVLRGLGSLAHFHRSLVPPDDPGLKRDLAVALMTFARSRAGDPEKLRPAREQFGEAALPLLTAALARRPEDVAARDARANALLFLGRPGDGLDELRTALTFEPDREYTLLAAMLAADDMGLKTEARGYAERAAVVDPVSVEIQTYLARSRAAAGDWAGTVDAATAVLRLDPTDSRVRALRLQGLLNTGRRDEARADYEIVLRVAPKPDDFRRWYESLGGAP</sequence>
<reference evidence="4" key="1">
    <citation type="submission" date="2017-06" db="EMBL/GenBank/DDBJ databases">
        <title>Genome analysis of Fimbriiglobus ruber SP5, the first member of the order Planctomycetales with confirmed chitinolytic capability.</title>
        <authorList>
            <person name="Ravin N.V."/>
            <person name="Rakitin A.L."/>
            <person name="Ivanova A.A."/>
            <person name="Beletsky A.V."/>
            <person name="Kulichevskaya I.S."/>
            <person name="Mardanov A.V."/>
            <person name="Dedysh S.N."/>
        </authorList>
    </citation>
    <scope>NUCLEOTIDE SEQUENCE [LARGE SCALE GENOMIC DNA]</scope>
    <source>
        <strain evidence="4">SP5</strain>
    </source>
</reference>
<keyword evidence="4" id="KW-1185">Reference proteome</keyword>
<dbReference type="InterPro" id="IPR051829">
    <property type="entry name" value="Multiheme_Cytochr_ET"/>
</dbReference>
<evidence type="ECO:0000259" key="2">
    <source>
        <dbReference type="Pfam" id="PF09699"/>
    </source>
</evidence>
<name>A0A225E074_9BACT</name>
<dbReference type="InterPro" id="IPR011990">
    <property type="entry name" value="TPR-like_helical_dom_sf"/>
</dbReference>
<dbReference type="EMBL" id="NIDE01000002">
    <property type="protein sequence ID" value="OWK45214.1"/>
    <property type="molecule type" value="Genomic_DNA"/>
</dbReference>
<dbReference type="PANTHER" id="PTHR35038">
    <property type="entry name" value="DISSIMILATORY SULFITE REDUCTASE SIRA"/>
    <property type="match status" value="1"/>
</dbReference>
<dbReference type="InterPro" id="IPR036280">
    <property type="entry name" value="Multihaem_cyt_sf"/>
</dbReference>
<dbReference type="SUPFAM" id="SSF48695">
    <property type="entry name" value="Multiheme cytochromes"/>
    <property type="match status" value="1"/>
</dbReference>
<comment type="caution">
    <text evidence="3">The sequence shown here is derived from an EMBL/GenBank/DDBJ whole genome shotgun (WGS) entry which is preliminary data.</text>
</comment>
<keyword evidence="1" id="KW-0732">Signal</keyword>
<evidence type="ECO:0000256" key="1">
    <source>
        <dbReference type="ARBA" id="ARBA00022729"/>
    </source>
</evidence>
<accession>A0A225E074</accession>